<evidence type="ECO:0000256" key="5">
    <source>
        <dbReference type="ARBA" id="ARBA00022989"/>
    </source>
</evidence>
<comment type="subcellular location">
    <subcellularLocation>
        <location evidence="1">Cell membrane</location>
        <topology evidence="1">Multi-pass membrane protein</topology>
    </subcellularLocation>
</comment>
<evidence type="ECO:0000256" key="6">
    <source>
        <dbReference type="ARBA" id="ARBA00023136"/>
    </source>
</evidence>
<feature type="transmembrane region" description="Helical" evidence="7">
    <location>
        <begin position="72"/>
        <end position="92"/>
    </location>
</feature>
<dbReference type="EMBL" id="OX458333">
    <property type="protein sequence ID" value="CAI8885298.1"/>
    <property type="molecule type" value="Genomic_DNA"/>
</dbReference>
<keyword evidence="4 7" id="KW-0812">Transmembrane</keyword>
<dbReference type="Pfam" id="PF03006">
    <property type="entry name" value="HlyIII"/>
    <property type="match status" value="1"/>
</dbReference>
<feature type="transmembrane region" description="Helical" evidence="7">
    <location>
        <begin position="191"/>
        <end position="211"/>
    </location>
</feature>
<evidence type="ECO:0000256" key="2">
    <source>
        <dbReference type="ARBA" id="ARBA00008488"/>
    </source>
</evidence>
<reference evidence="8 9" key="1">
    <citation type="submission" date="2023-03" db="EMBL/GenBank/DDBJ databases">
        <authorList>
            <person name="Pearce D."/>
        </authorList>
    </citation>
    <scope>NUCLEOTIDE SEQUENCE [LARGE SCALE GENOMIC DNA]</scope>
    <source>
        <strain evidence="8">Msz</strain>
    </source>
</reference>
<feature type="transmembrane region" description="Helical" evidence="7">
    <location>
        <begin position="223"/>
        <end position="240"/>
    </location>
</feature>
<name>A0ABM9I4H3_9GAMM</name>
<protein>
    <submittedName>
        <fullName evidence="8">Hemolysin-3</fullName>
    </submittedName>
</protein>
<dbReference type="PANTHER" id="PTHR20855:SF3">
    <property type="entry name" value="LD03007P"/>
    <property type="match status" value="1"/>
</dbReference>
<evidence type="ECO:0000313" key="9">
    <source>
        <dbReference type="Proteomes" id="UP001162030"/>
    </source>
</evidence>
<dbReference type="Proteomes" id="UP001162030">
    <property type="component" value="Chromosome"/>
</dbReference>
<evidence type="ECO:0000256" key="3">
    <source>
        <dbReference type="ARBA" id="ARBA00022475"/>
    </source>
</evidence>
<organism evidence="8 9">
    <name type="scientific">Methylocaldum szegediense</name>
    <dbReference type="NCBI Taxonomy" id="73780"/>
    <lineage>
        <taxon>Bacteria</taxon>
        <taxon>Pseudomonadati</taxon>
        <taxon>Pseudomonadota</taxon>
        <taxon>Gammaproteobacteria</taxon>
        <taxon>Methylococcales</taxon>
        <taxon>Methylococcaceae</taxon>
        <taxon>Methylocaldum</taxon>
    </lineage>
</organism>
<evidence type="ECO:0000256" key="1">
    <source>
        <dbReference type="ARBA" id="ARBA00004651"/>
    </source>
</evidence>
<dbReference type="InterPro" id="IPR004254">
    <property type="entry name" value="AdipoR/HlyIII-related"/>
</dbReference>
<evidence type="ECO:0000313" key="8">
    <source>
        <dbReference type="EMBL" id="CAI8885298.1"/>
    </source>
</evidence>
<dbReference type="PANTHER" id="PTHR20855">
    <property type="entry name" value="ADIPOR/PROGESTIN RECEPTOR-RELATED"/>
    <property type="match status" value="1"/>
</dbReference>
<keyword evidence="5 7" id="KW-1133">Transmembrane helix</keyword>
<evidence type="ECO:0000256" key="7">
    <source>
        <dbReference type="SAM" id="Phobius"/>
    </source>
</evidence>
<keyword evidence="9" id="KW-1185">Reference proteome</keyword>
<proteinExistence type="inferred from homology"/>
<keyword evidence="6 7" id="KW-0472">Membrane</keyword>
<keyword evidence="3" id="KW-1003">Cell membrane</keyword>
<accession>A0ABM9I4H3</accession>
<dbReference type="NCBIfam" id="TIGR01065">
    <property type="entry name" value="hlyIII"/>
    <property type="match status" value="1"/>
</dbReference>
<feature type="transmembrane region" description="Helical" evidence="7">
    <location>
        <begin position="162"/>
        <end position="179"/>
    </location>
</feature>
<feature type="transmembrane region" description="Helical" evidence="7">
    <location>
        <begin position="42"/>
        <end position="66"/>
    </location>
</feature>
<gene>
    <name evidence="8" type="ORF">MSZNOR_3138</name>
</gene>
<sequence length="241" mass="26588">MERGHGQQRRPSPRILSTAEFVRCLSHFLRDMADKGVAGTELFNAVSHLLGAIAAVIGLIVLMVLAVHQGDVWKIVSFSIYGLTLMLVYTCSTLYHGVQGELKAIFAKLDHQSIYLFIAGTYTPFALVTLRGVWGWSIFTAVWGLAILGVMLETLPRKGPRVLPVVIYLVMGWIILIALEPLLQTLPSVGFAWLLTGGLFYTVGVVFFALGKKLSYCHNIWHVFVLAGSASHYCSVLFYVA</sequence>
<dbReference type="InterPro" id="IPR005744">
    <property type="entry name" value="Hy-lIII"/>
</dbReference>
<feature type="transmembrane region" description="Helical" evidence="7">
    <location>
        <begin position="136"/>
        <end position="155"/>
    </location>
</feature>
<feature type="transmembrane region" description="Helical" evidence="7">
    <location>
        <begin position="113"/>
        <end position="130"/>
    </location>
</feature>
<evidence type="ECO:0000256" key="4">
    <source>
        <dbReference type="ARBA" id="ARBA00022692"/>
    </source>
</evidence>
<comment type="similarity">
    <text evidence="2">Belongs to the UPF0073 (Hly-III) family.</text>
</comment>